<protein>
    <submittedName>
        <fullName evidence="3">AFR473Wp</fullName>
    </submittedName>
</protein>
<evidence type="ECO:0000313" key="4">
    <source>
        <dbReference type="Proteomes" id="UP000000591"/>
    </source>
</evidence>
<feature type="chain" id="PRO_5004285307" evidence="2">
    <location>
        <begin position="20"/>
        <end position="866"/>
    </location>
</feature>
<organism evidence="3 4">
    <name type="scientific">Eremothecium gossypii (strain ATCC 10895 / CBS 109.51 / FGSC 9923 / NRRL Y-1056)</name>
    <name type="common">Yeast</name>
    <name type="synonym">Ashbya gossypii</name>
    <dbReference type="NCBI Taxonomy" id="284811"/>
    <lineage>
        <taxon>Eukaryota</taxon>
        <taxon>Fungi</taxon>
        <taxon>Dikarya</taxon>
        <taxon>Ascomycota</taxon>
        <taxon>Saccharomycotina</taxon>
        <taxon>Saccharomycetes</taxon>
        <taxon>Saccharomycetales</taxon>
        <taxon>Saccharomycetaceae</taxon>
        <taxon>Eremothecium</taxon>
    </lineage>
</organism>
<sequence>MRWIPVLCYLAVKAGQVFAQGVTDDDEPPPFIPKTNLDFGGSIISTEPSLQGTVVVVTTSAGTPVTLSVSGSAFVPTYTETAGPDTPAALQSTSTLAPSTSTLAPSTSSQTPSAGTVLDVDATPSSARPVDLVSSAASDDAPPFISKTNSDFGGSIITTVSSLQGTLVTDTAVRPSVPTTAEAASSSTQASSSAVSTPTTTSAAMSSTEASSSTVSAPTAGTSVAPSSSTTSSTSGAAASTASSTTSSTTVKPTVGTISQEPGATGSAPGPSVPDETSTSAPVVLPPSSAFPRPPPVVTGEHPSVKPSPVLSKSTFSRTTLQGLIRTSVIYTTQVTTFVDVHTTNSGGEAQCVTVTSVTSVVYPVSTWFGPWGPQPSVQPTEAPSASASAYPCSTTRAVVSTLTVDKMEVVPIETSAIVSARTIKGYVTQTITSTVERTEYYTHDVYIKKTTAQPLSSTLVVGGVKYTTETLAGSTVKSVVTEEARPGYSMVLTATSILEQEYLTTITTRPLSTTTMSHSGRYLNSTDPTTVVIYEPCWIVTTATSTKTELSEYTTFVPPQTTVINTAITSIDPVVVTRPLYPATEIIWVGCEKQCVDYLTTSVATLVHVERKTTEVVSLGDLVEYGTVSLSTKYSTFSGITTSLVTIGTTVEAAVCGGVADQRPTAESQLQPTAVIPSTVSPPPVEAAGTVVSPSVGVQYSTASNAGTTLSSASLTIMASSNAGTTLALTSLTTKTSSEGAIEGVPSTFVSGTQLSQGGETPLFIPSSGVPTTAYSTRAHSTAPRYVNSTAITGFTTSSAVTTALHPPFVNHTSQSPALINISISTYIPSEGSASSSFGIKAPLFHLNVQTITALLTAFLVIVSL</sequence>
<evidence type="ECO:0000256" key="1">
    <source>
        <dbReference type="SAM" id="MobiDB-lite"/>
    </source>
</evidence>
<proteinExistence type="predicted"/>
<keyword evidence="2" id="KW-0732">Signal</keyword>
<feature type="region of interest" description="Disordered" evidence="1">
    <location>
        <begin position="98"/>
        <end position="122"/>
    </location>
</feature>
<name>Q752V0_EREGS</name>
<feature type="signal peptide" evidence="2">
    <location>
        <begin position="1"/>
        <end position="19"/>
    </location>
</feature>
<dbReference type="eggNOG" id="ENOG502T7BA">
    <property type="taxonomic scope" value="Eukaryota"/>
</dbReference>
<evidence type="ECO:0000256" key="2">
    <source>
        <dbReference type="SAM" id="SignalP"/>
    </source>
</evidence>
<feature type="compositionally biased region" description="Low complexity" evidence="1">
    <location>
        <begin position="98"/>
        <end position="114"/>
    </location>
</feature>
<keyword evidence="4" id="KW-1185">Reference proteome</keyword>
<dbReference type="GeneID" id="4622297"/>
<dbReference type="Proteomes" id="UP000000591">
    <property type="component" value="Chromosome VI"/>
</dbReference>
<accession>Q752V0</accession>
<dbReference type="EMBL" id="AE016819">
    <property type="protein sequence ID" value="AAS53844.1"/>
    <property type="molecule type" value="Genomic_DNA"/>
</dbReference>
<reference evidence="3 4" key="1">
    <citation type="journal article" date="2004" name="Science">
        <title>The Ashbya gossypii genome as a tool for mapping the ancient Saccharomyces cerevisiae genome.</title>
        <authorList>
            <person name="Dietrich F.S."/>
            <person name="Voegeli S."/>
            <person name="Brachat S."/>
            <person name="Lerch A."/>
            <person name="Gates K."/>
            <person name="Steiner S."/>
            <person name="Mohr C."/>
            <person name="Pohlmann R."/>
            <person name="Luedi P."/>
            <person name="Choi S."/>
            <person name="Wing R.A."/>
            <person name="Flavier A."/>
            <person name="Gaffney T.D."/>
            <person name="Philippsen P."/>
        </authorList>
    </citation>
    <scope>NUCLEOTIDE SEQUENCE [LARGE SCALE GENOMIC DNA]</scope>
    <source>
        <strain evidence="4">ATCC 10895 / CBS 109.51 / FGSC 9923 / NRRL Y-1056</strain>
    </source>
</reference>
<gene>
    <name evidence="3" type="ORF">AGOS_AFR473W</name>
</gene>
<feature type="compositionally biased region" description="Low complexity" evidence="1">
    <location>
        <begin position="179"/>
        <end position="257"/>
    </location>
</feature>
<dbReference type="HOGENOM" id="CLU_330923_0_0_1"/>
<dbReference type="InParanoid" id="Q752V0"/>
<dbReference type="AlphaFoldDB" id="Q752V0"/>
<reference evidence="4" key="2">
    <citation type="journal article" date="2013" name="G3 (Bethesda)">
        <title>Genomes of Ashbya fungi isolated from insects reveal four mating-type loci, numerous translocations, lack of transposons, and distinct gene duplications.</title>
        <authorList>
            <person name="Dietrich F.S."/>
            <person name="Voegeli S."/>
            <person name="Kuo S."/>
            <person name="Philippsen P."/>
        </authorList>
    </citation>
    <scope>GENOME REANNOTATION</scope>
    <source>
        <strain evidence="4">ATCC 10895 / CBS 109.51 / FGSC 9923 / NRRL Y-1056</strain>
    </source>
</reference>
<dbReference type="RefSeq" id="NP_986020.1">
    <property type="nucleotide sequence ID" value="NM_212156.1"/>
</dbReference>
<feature type="region of interest" description="Disordered" evidence="1">
    <location>
        <begin position="179"/>
        <end position="313"/>
    </location>
</feature>
<dbReference type="KEGG" id="ago:AGOS_AFR473W"/>
<evidence type="ECO:0000313" key="3">
    <source>
        <dbReference type="EMBL" id="AAS53844.1"/>
    </source>
</evidence>